<dbReference type="Proteomes" id="UP000007174">
    <property type="component" value="Unassembled WGS sequence"/>
</dbReference>
<dbReference type="InterPro" id="IPR036867">
    <property type="entry name" value="R3H_dom_sf"/>
</dbReference>
<evidence type="ECO:0000313" key="2">
    <source>
        <dbReference type="EMBL" id="CCF39128.1"/>
    </source>
</evidence>
<dbReference type="SUPFAM" id="SSF82708">
    <property type="entry name" value="R3H domain"/>
    <property type="match status" value="1"/>
</dbReference>
<dbReference type="VEuPathDB" id="FungiDB:CH63R_13852"/>
<feature type="region of interest" description="Disordered" evidence="1">
    <location>
        <begin position="49"/>
        <end position="70"/>
    </location>
</feature>
<evidence type="ECO:0008006" key="4">
    <source>
        <dbReference type="Google" id="ProtNLM"/>
    </source>
</evidence>
<dbReference type="eggNOG" id="ENOG502S2TY">
    <property type="taxonomic scope" value="Eukaryota"/>
</dbReference>
<dbReference type="CDD" id="cd02325">
    <property type="entry name" value="R3H"/>
    <property type="match status" value="1"/>
</dbReference>
<name>H1VFX5_COLHI</name>
<organism evidence="2 3">
    <name type="scientific">Colletotrichum higginsianum (strain IMI 349063)</name>
    <name type="common">Crucifer anthracnose fungus</name>
    <dbReference type="NCBI Taxonomy" id="759273"/>
    <lineage>
        <taxon>Eukaryota</taxon>
        <taxon>Fungi</taxon>
        <taxon>Dikarya</taxon>
        <taxon>Ascomycota</taxon>
        <taxon>Pezizomycotina</taxon>
        <taxon>Sordariomycetes</taxon>
        <taxon>Hypocreomycetidae</taxon>
        <taxon>Glomerellales</taxon>
        <taxon>Glomerellaceae</taxon>
        <taxon>Colletotrichum</taxon>
        <taxon>Colletotrichum destructivum species complex</taxon>
    </lineage>
</organism>
<dbReference type="HOGENOM" id="CLU_186246_0_0_1"/>
<proteinExistence type="predicted"/>
<sequence>MVFDSLGDDESASFKRWLTHSISDYYGLQSHSVTTGEPARKVVYVTVRDTSGRPGPKKRTNLPRPLWEMC</sequence>
<evidence type="ECO:0000313" key="3">
    <source>
        <dbReference type="Proteomes" id="UP000007174"/>
    </source>
</evidence>
<evidence type="ECO:0000256" key="1">
    <source>
        <dbReference type="SAM" id="MobiDB-lite"/>
    </source>
</evidence>
<gene>
    <name evidence="2" type="ORF">CH063_10042</name>
</gene>
<dbReference type="AlphaFoldDB" id="H1VFX5"/>
<dbReference type="EMBL" id="CACQ02003326">
    <property type="protein sequence ID" value="CCF39128.1"/>
    <property type="molecule type" value="Genomic_DNA"/>
</dbReference>
<reference evidence="3" key="1">
    <citation type="journal article" date="2012" name="Nat. Genet.">
        <title>Lifestyle transitions in plant pathogenic Colletotrichum fungi deciphered by genome and transcriptome analyses.</title>
        <authorList>
            <person name="O'Connell R.J."/>
            <person name="Thon M.R."/>
            <person name="Hacquard S."/>
            <person name="Amyotte S.G."/>
            <person name="Kleemann J."/>
            <person name="Torres M.F."/>
            <person name="Damm U."/>
            <person name="Buiate E.A."/>
            <person name="Epstein L."/>
            <person name="Alkan N."/>
            <person name="Altmueller J."/>
            <person name="Alvarado-Balderrama L."/>
            <person name="Bauser C.A."/>
            <person name="Becker C."/>
            <person name="Birren B.W."/>
            <person name="Chen Z."/>
            <person name="Choi J."/>
            <person name="Crouch J.A."/>
            <person name="Duvick J.P."/>
            <person name="Farman M.A."/>
            <person name="Gan P."/>
            <person name="Heiman D."/>
            <person name="Henrissat B."/>
            <person name="Howard R.J."/>
            <person name="Kabbage M."/>
            <person name="Koch C."/>
            <person name="Kracher B."/>
            <person name="Kubo Y."/>
            <person name="Law A.D."/>
            <person name="Lebrun M.-H."/>
            <person name="Lee Y.-H."/>
            <person name="Miyara I."/>
            <person name="Moore N."/>
            <person name="Neumann U."/>
            <person name="Nordstroem K."/>
            <person name="Panaccione D.G."/>
            <person name="Panstruga R."/>
            <person name="Place M."/>
            <person name="Proctor R.H."/>
            <person name="Prusky D."/>
            <person name="Rech G."/>
            <person name="Reinhardt R."/>
            <person name="Rollins J.A."/>
            <person name="Rounsley S."/>
            <person name="Schardl C.L."/>
            <person name="Schwartz D.C."/>
            <person name="Shenoy N."/>
            <person name="Shirasu K."/>
            <person name="Sikhakolli U.R."/>
            <person name="Stueber K."/>
            <person name="Sukno S.A."/>
            <person name="Sweigard J.A."/>
            <person name="Takano Y."/>
            <person name="Takahara H."/>
            <person name="Trail F."/>
            <person name="van der Does H.C."/>
            <person name="Voll L.M."/>
            <person name="Will I."/>
            <person name="Young S."/>
            <person name="Zeng Q."/>
            <person name="Zhang J."/>
            <person name="Zhou S."/>
            <person name="Dickman M.B."/>
            <person name="Schulze-Lefert P."/>
            <person name="Ver Loren van Themaat E."/>
            <person name="Ma L.-J."/>
            <person name="Vaillancourt L.J."/>
        </authorList>
    </citation>
    <scope>NUCLEOTIDE SEQUENCE [LARGE SCALE GENOMIC DNA]</scope>
    <source>
        <strain evidence="3">IMI 349063</strain>
    </source>
</reference>
<accession>H1VFX5</accession>
<protein>
    <recommendedName>
        <fullName evidence="4">R3H domain-containing protein</fullName>
    </recommendedName>
</protein>
<dbReference type="GO" id="GO:0003676">
    <property type="term" value="F:nucleic acid binding"/>
    <property type="evidence" value="ECO:0007669"/>
    <property type="project" value="InterPro"/>
</dbReference>